<dbReference type="EMBL" id="BSPL01000013">
    <property type="protein sequence ID" value="GLS70057.1"/>
    <property type="molecule type" value="Genomic_DNA"/>
</dbReference>
<organism evidence="1 2">
    <name type="scientific">Methylobacterium tardum</name>
    <dbReference type="NCBI Taxonomy" id="374432"/>
    <lineage>
        <taxon>Bacteria</taxon>
        <taxon>Pseudomonadati</taxon>
        <taxon>Pseudomonadota</taxon>
        <taxon>Alphaproteobacteria</taxon>
        <taxon>Hyphomicrobiales</taxon>
        <taxon>Methylobacteriaceae</taxon>
        <taxon>Methylobacterium</taxon>
    </lineage>
</organism>
<protein>
    <submittedName>
        <fullName evidence="1">Uncharacterized protein</fullName>
    </submittedName>
</protein>
<comment type="caution">
    <text evidence="1">The sequence shown here is derived from an EMBL/GenBank/DDBJ whole genome shotgun (WGS) entry which is preliminary data.</text>
</comment>
<evidence type="ECO:0000313" key="2">
    <source>
        <dbReference type="Proteomes" id="UP001157440"/>
    </source>
</evidence>
<keyword evidence="2" id="KW-1185">Reference proteome</keyword>
<sequence>MAEDGVSRQEVKGDLLFRINDRDDTIVVHQAGAGPGLSQETRQRLPDPHLRGTARLRHRTGGMNAAWCRAAGPFSITRVQTRKRNARSGIPGPMAP</sequence>
<dbReference type="Proteomes" id="UP001157440">
    <property type="component" value="Unassembled WGS sequence"/>
</dbReference>
<dbReference type="AlphaFoldDB" id="A0AA37TDV7"/>
<proteinExistence type="predicted"/>
<name>A0AA37TDV7_9HYPH</name>
<accession>A0AA37TDV7</accession>
<gene>
    <name evidence="1" type="ORF">GCM10007890_20700</name>
</gene>
<reference evidence="2" key="1">
    <citation type="journal article" date="2019" name="Int. J. Syst. Evol. Microbiol.">
        <title>The Global Catalogue of Microorganisms (GCM) 10K type strain sequencing project: providing services to taxonomists for standard genome sequencing and annotation.</title>
        <authorList>
            <consortium name="The Broad Institute Genomics Platform"/>
            <consortium name="The Broad Institute Genome Sequencing Center for Infectious Disease"/>
            <person name="Wu L."/>
            <person name="Ma J."/>
        </authorList>
    </citation>
    <scope>NUCLEOTIDE SEQUENCE [LARGE SCALE GENOMIC DNA]</scope>
    <source>
        <strain evidence="2">NBRC 103632</strain>
    </source>
</reference>
<evidence type="ECO:0000313" key="1">
    <source>
        <dbReference type="EMBL" id="GLS70057.1"/>
    </source>
</evidence>